<dbReference type="Pfam" id="PF09806">
    <property type="entry name" value="CDK2AP"/>
    <property type="match status" value="1"/>
</dbReference>
<organism evidence="5 6">
    <name type="scientific">Fasciola hepatica</name>
    <name type="common">Liver fluke</name>
    <dbReference type="NCBI Taxonomy" id="6192"/>
    <lineage>
        <taxon>Eukaryota</taxon>
        <taxon>Metazoa</taxon>
        <taxon>Spiralia</taxon>
        <taxon>Lophotrochozoa</taxon>
        <taxon>Platyhelminthes</taxon>
        <taxon>Trematoda</taxon>
        <taxon>Digenea</taxon>
        <taxon>Plagiorchiida</taxon>
        <taxon>Echinostomata</taxon>
        <taxon>Echinostomatoidea</taxon>
        <taxon>Fasciolidae</taxon>
        <taxon>Fasciola</taxon>
    </lineage>
</organism>
<evidence type="ECO:0000313" key="6">
    <source>
        <dbReference type="Proteomes" id="UP000230066"/>
    </source>
</evidence>
<evidence type="ECO:0000256" key="2">
    <source>
        <dbReference type="ARBA" id="ARBA00008485"/>
    </source>
</evidence>
<dbReference type="Gene3D" id="6.10.140.1300">
    <property type="match status" value="1"/>
</dbReference>
<accession>A0A4E0S0D1</accession>
<keyword evidence="3" id="KW-0597">Phosphoprotein</keyword>
<reference evidence="5" key="1">
    <citation type="submission" date="2019-03" db="EMBL/GenBank/DDBJ databases">
        <title>Improved annotation for the trematode Fasciola hepatica.</title>
        <authorList>
            <person name="Choi Y.-J."/>
            <person name="Martin J."/>
            <person name="Mitreva M."/>
        </authorList>
    </citation>
    <scope>NUCLEOTIDE SEQUENCE [LARGE SCALE GENOMIC DNA]</scope>
</reference>
<keyword evidence="6" id="KW-1185">Reference proteome</keyword>
<keyword evidence="5" id="KW-0418">Kinase</keyword>
<dbReference type="GO" id="GO:0005634">
    <property type="term" value="C:nucleus"/>
    <property type="evidence" value="ECO:0007669"/>
    <property type="project" value="UniProtKB-SubCell"/>
</dbReference>
<dbReference type="AlphaFoldDB" id="A0A4E0S0D1"/>
<dbReference type="PANTHER" id="PTHR22607">
    <property type="entry name" value="DELETED IN ORAL CANCER 1/CDK2-ASSOCIATED PROTEIN 1"/>
    <property type="match status" value="1"/>
</dbReference>
<dbReference type="EMBL" id="JXXN02002134">
    <property type="protein sequence ID" value="THD23460.1"/>
    <property type="molecule type" value="Genomic_DNA"/>
</dbReference>
<protein>
    <submittedName>
        <fullName evidence="5">Cyclin-dependent kinase 2-associated protein</fullName>
    </submittedName>
</protein>
<name>A0A4E0S0D1_FASHE</name>
<comment type="similarity">
    <text evidence="2">Belongs to the CDK2AP family.</text>
</comment>
<evidence type="ECO:0000256" key="4">
    <source>
        <dbReference type="ARBA" id="ARBA00023242"/>
    </source>
</evidence>
<evidence type="ECO:0000313" key="5">
    <source>
        <dbReference type="EMBL" id="THD23460.1"/>
    </source>
</evidence>
<gene>
    <name evidence="5" type="ORF">D915_005453</name>
</gene>
<dbReference type="GO" id="GO:0005737">
    <property type="term" value="C:cytoplasm"/>
    <property type="evidence" value="ECO:0007669"/>
    <property type="project" value="TreeGrafter"/>
</dbReference>
<keyword evidence="4" id="KW-0539">Nucleus</keyword>
<proteinExistence type="inferred from homology"/>
<sequence length="157" mass="18240">MSRSSERLPGLSTKPSGMLDISDEFSNMFQFPYNSFKDFEEDLAEFQLRTSTSYRITRCVTAGRWLRDKGEELPICFPYKYAMTPNNSVPIHHSMIPPNEDMNKYAHLLQVIEEMGRDIKPTYANNKNAAERLKKNIHTARILVRECVSELERVMKS</sequence>
<evidence type="ECO:0000256" key="1">
    <source>
        <dbReference type="ARBA" id="ARBA00004123"/>
    </source>
</evidence>
<comment type="subcellular location">
    <subcellularLocation>
        <location evidence="1">Nucleus</location>
    </subcellularLocation>
</comment>
<dbReference type="InterPro" id="IPR017266">
    <property type="entry name" value="DOC_1/2"/>
</dbReference>
<dbReference type="PANTHER" id="PTHR22607:SF3">
    <property type="entry name" value="CDK2-ASSOCIATED PROTEIN 1, ISOFORM B"/>
    <property type="match status" value="1"/>
</dbReference>
<evidence type="ECO:0000256" key="3">
    <source>
        <dbReference type="ARBA" id="ARBA00022553"/>
    </source>
</evidence>
<comment type="caution">
    <text evidence="5">The sequence shown here is derived from an EMBL/GenBank/DDBJ whole genome shotgun (WGS) entry which is preliminary data.</text>
</comment>
<keyword evidence="5" id="KW-0808">Transferase</keyword>
<dbReference type="GO" id="GO:0016301">
    <property type="term" value="F:kinase activity"/>
    <property type="evidence" value="ECO:0007669"/>
    <property type="project" value="UniProtKB-KW"/>
</dbReference>
<dbReference type="Proteomes" id="UP000230066">
    <property type="component" value="Unassembled WGS sequence"/>
</dbReference>